<reference evidence="1 2" key="1">
    <citation type="submission" date="2017-09" db="EMBL/GenBank/DDBJ databases">
        <title>Depth-based differentiation of microbial function through sediment-hosted aquifers and enrichment of novel symbionts in the deep terrestrial subsurface.</title>
        <authorList>
            <person name="Probst A.J."/>
            <person name="Ladd B."/>
            <person name="Jarett J.K."/>
            <person name="Geller-Mcgrath D.E."/>
            <person name="Sieber C.M."/>
            <person name="Emerson J.B."/>
            <person name="Anantharaman K."/>
            <person name="Thomas B.C."/>
            <person name="Malmstrom R."/>
            <person name="Stieglmeier M."/>
            <person name="Klingl A."/>
            <person name="Woyke T."/>
            <person name="Ryan C.M."/>
            <person name="Banfield J.F."/>
        </authorList>
    </citation>
    <scope>NUCLEOTIDE SEQUENCE [LARGE SCALE GENOMIC DNA]</scope>
    <source>
        <strain evidence="1">CG17_big_fil_post_rev_8_21_14_2_50_48_46</strain>
    </source>
</reference>
<accession>A0A2M7G9L4</accession>
<evidence type="ECO:0000313" key="2">
    <source>
        <dbReference type="Proteomes" id="UP000231019"/>
    </source>
</evidence>
<protein>
    <submittedName>
        <fullName evidence="1">Uncharacterized protein</fullName>
    </submittedName>
</protein>
<comment type="caution">
    <text evidence="1">The sequence shown here is derived from an EMBL/GenBank/DDBJ whole genome shotgun (WGS) entry which is preliminary data.</text>
</comment>
<proteinExistence type="predicted"/>
<gene>
    <name evidence="1" type="ORF">COW36_03500</name>
</gene>
<dbReference type="EMBL" id="PFFQ01000011">
    <property type="protein sequence ID" value="PIW18776.1"/>
    <property type="molecule type" value="Genomic_DNA"/>
</dbReference>
<evidence type="ECO:0000313" key="1">
    <source>
        <dbReference type="EMBL" id="PIW18776.1"/>
    </source>
</evidence>
<name>A0A2M7G9L4_9BACT</name>
<organism evidence="1 2">
    <name type="scientific">bacterium (Candidatus Blackallbacteria) CG17_big_fil_post_rev_8_21_14_2_50_48_46</name>
    <dbReference type="NCBI Taxonomy" id="2014261"/>
    <lineage>
        <taxon>Bacteria</taxon>
        <taxon>Candidatus Blackallbacteria</taxon>
    </lineage>
</organism>
<sequence length="406" mass="47987">MLDRLIDRVLMDVKGVYHNERHRFSNIEKSLLPKFLTYNPDPLENRLSHLQGGYNQYLKVYGKAPKSKDQFERLVKLKENLSNKYKIAYRKVTANIGIEHFLNDVQWSRSLGMTLISIYRVDKSTPTSVCEGLYYSQLFRSERPHLNSEVLDSAIQQLYTHFIDRNFKDLKDNFANFIGLSEPGSLLNLILSLEKELIETSTALVTDRNQKLTTFNRKSYYFESVTLFLQWFSDNVCLSEEELYRKRISGVFSLFDVQVHISYQLAEKKLLEEIFRARENNFINGFENFENFAQDIRLPLMEVVFYRNQLRKISEKLNQKIEIYLPEQYLAYLISAENQYRQSVFHHFRRPVLAEDIFPPGIYSQIRPDVLIAQIPKLMEQMAIESQFRQQLSSHEIDSFLNDFDA</sequence>
<dbReference type="AlphaFoldDB" id="A0A2M7G9L4"/>
<dbReference type="Proteomes" id="UP000231019">
    <property type="component" value="Unassembled WGS sequence"/>
</dbReference>